<evidence type="ECO:0000256" key="1">
    <source>
        <dbReference type="SAM" id="Phobius"/>
    </source>
</evidence>
<keyword evidence="1" id="KW-1133">Transmembrane helix</keyword>
<dbReference type="Proteomes" id="UP001443914">
    <property type="component" value="Unassembled WGS sequence"/>
</dbReference>
<dbReference type="PANTHER" id="PTHR33640">
    <property type="entry name" value="TRANSMEMBRANE PROTEIN"/>
    <property type="match status" value="1"/>
</dbReference>
<evidence type="ECO:0008006" key="4">
    <source>
        <dbReference type="Google" id="ProtNLM"/>
    </source>
</evidence>
<dbReference type="EMBL" id="JBDFQZ010000014">
    <property type="protein sequence ID" value="KAK9667361.1"/>
    <property type="molecule type" value="Genomic_DNA"/>
</dbReference>
<organism evidence="2 3">
    <name type="scientific">Saponaria officinalis</name>
    <name type="common">Common soapwort</name>
    <name type="synonym">Lychnis saponaria</name>
    <dbReference type="NCBI Taxonomy" id="3572"/>
    <lineage>
        <taxon>Eukaryota</taxon>
        <taxon>Viridiplantae</taxon>
        <taxon>Streptophyta</taxon>
        <taxon>Embryophyta</taxon>
        <taxon>Tracheophyta</taxon>
        <taxon>Spermatophyta</taxon>
        <taxon>Magnoliopsida</taxon>
        <taxon>eudicotyledons</taxon>
        <taxon>Gunneridae</taxon>
        <taxon>Pentapetalae</taxon>
        <taxon>Caryophyllales</taxon>
        <taxon>Caryophyllaceae</taxon>
        <taxon>Caryophylleae</taxon>
        <taxon>Saponaria</taxon>
    </lineage>
</organism>
<keyword evidence="3" id="KW-1185">Reference proteome</keyword>
<comment type="caution">
    <text evidence="2">The sequence shown here is derived from an EMBL/GenBank/DDBJ whole genome shotgun (WGS) entry which is preliminary data.</text>
</comment>
<name>A0AAW1GUC0_SAPOF</name>
<keyword evidence="1" id="KW-0472">Membrane</keyword>
<keyword evidence="1" id="KW-0812">Transmembrane</keyword>
<reference evidence="2" key="1">
    <citation type="submission" date="2024-03" db="EMBL/GenBank/DDBJ databases">
        <title>WGS assembly of Saponaria officinalis var. Norfolk2.</title>
        <authorList>
            <person name="Jenkins J."/>
            <person name="Shu S."/>
            <person name="Grimwood J."/>
            <person name="Barry K."/>
            <person name="Goodstein D."/>
            <person name="Schmutz J."/>
            <person name="Leebens-Mack J."/>
            <person name="Osbourn A."/>
        </authorList>
    </citation>
    <scope>NUCLEOTIDE SEQUENCE [LARGE SCALE GENOMIC DNA]</scope>
    <source>
        <strain evidence="2">JIC</strain>
    </source>
</reference>
<protein>
    <recommendedName>
        <fullName evidence="4">DUF4408 domain-containing protein</fullName>
    </recommendedName>
</protein>
<dbReference type="PANTHER" id="PTHR33640:SF8">
    <property type="entry name" value="TRANSMEMBRANE PROTEIN"/>
    <property type="match status" value="1"/>
</dbReference>
<feature type="transmembrane region" description="Helical" evidence="1">
    <location>
        <begin position="68"/>
        <end position="89"/>
    </location>
</feature>
<sequence length="232" mass="27376">MNPLNINHIKLEKANSIKLRYQKLRKFTNFFRVFEIFLVFAVISRVSLQLPLTIFNILNQYFNNISFFLGSPQFVFIVGNIIVITLFINHGNFYNNMNKSSKNSTNVATKNMKLKHKNNINNNGIINDENTIMATIFSTPEHQVIKIYHRSNSEKVIRRGEMEPKCCNLRRSNTDVKRVKKSCNCSKHVKENNEGHYPEDHMSNEEFRKTIENFIAKQQRFLREEEEDFMGF</sequence>
<feature type="transmembrane region" description="Helical" evidence="1">
    <location>
        <begin position="30"/>
        <end position="48"/>
    </location>
</feature>
<gene>
    <name evidence="2" type="ORF">RND81_14G250700</name>
</gene>
<evidence type="ECO:0000313" key="3">
    <source>
        <dbReference type="Proteomes" id="UP001443914"/>
    </source>
</evidence>
<accession>A0AAW1GUC0</accession>
<dbReference type="AlphaFoldDB" id="A0AAW1GUC0"/>
<evidence type="ECO:0000313" key="2">
    <source>
        <dbReference type="EMBL" id="KAK9667361.1"/>
    </source>
</evidence>
<proteinExistence type="predicted"/>